<dbReference type="Gene3D" id="3.40.50.150">
    <property type="entry name" value="Vaccinia Virus protein VP39"/>
    <property type="match status" value="1"/>
</dbReference>
<keyword evidence="3" id="KW-1185">Reference proteome</keyword>
<protein>
    <submittedName>
        <fullName evidence="2">Methyltransferase domain-containing protein</fullName>
    </submittedName>
</protein>
<accession>A0ABU6PR34</accession>
<dbReference type="InterPro" id="IPR029063">
    <property type="entry name" value="SAM-dependent_MTases_sf"/>
</dbReference>
<keyword evidence="2" id="KW-0489">Methyltransferase</keyword>
<sequence>MVEAARNTLRRPNSELIHTALEDWTGPASYYDLVVSRLVLHYIEDVDALLAKIFRTLAAGGELVFSMEHPVMTSSYGLPGQEGLKQDWTVDRYFHTGIRRQEWLGGTAIKYHRTIEDIFTALQQSGFCVEQIKESRPDITRFQNRETYLRRMRIPLFLLIKAKKRD</sequence>
<dbReference type="RefSeq" id="WP_328276965.1">
    <property type="nucleotide sequence ID" value="NZ_JARTLD010000023.1"/>
</dbReference>
<reference evidence="2 3" key="1">
    <citation type="submission" date="2023-03" db="EMBL/GenBank/DDBJ databases">
        <title>Bacillus Genome Sequencing.</title>
        <authorList>
            <person name="Dunlap C."/>
        </authorList>
    </citation>
    <scope>NUCLEOTIDE SEQUENCE [LARGE SCALE GENOMIC DNA]</scope>
    <source>
        <strain evidence="2 3">NRS-52</strain>
    </source>
</reference>
<keyword evidence="2" id="KW-0808">Transferase</keyword>
<dbReference type="GO" id="GO:0008168">
    <property type="term" value="F:methyltransferase activity"/>
    <property type="evidence" value="ECO:0007669"/>
    <property type="project" value="UniProtKB-KW"/>
</dbReference>
<dbReference type="GO" id="GO:0032259">
    <property type="term" value="P:methylation"/>
    <property type="evidence" value="ECO:0007669"/>
    <property type="project" value="UniProtKB-KW"/>
</dbReference>
<proteinExistence type="predicted"/>
<dbReference type="InterPro" id="IPR013216">
    <property type="entry name" value="Methyltransf_11"/>
</dbReference>
<gene>
    <name evidence="2" type="ORF">P9847_08455</name>
</gene>
<evidence type="ECO:0000313" key="2">
    <source>
        <dbReference type="EMBL" id="MED5017339.1"/>
    </source>
</evidence>
<organism evidence="2 3">
    <name type="scientific">Paenibacillus chibensis</name>
    <dbReference type="NCBI Taxonomy" id="59846"/>
    <lineage>
        <taxon>Bacteria</taxon>
        <taxon>Bacillati</taxon>
        <taxon>Bacillota</taxon>
        <taxon>Bacilli</taxon>
        <taxon>Bacillales</taxon>
        <taxon>Paenibacillaceae</taxon>
        <taxon>Paenibacillus</taxon>
    </lineage>
</organism>
<dbReference type="EMBL" id="JARTLD010000023">
    <property type="protein sequence ID" value="MED5017339.1"/>
    <property type="molecule type" value="Genomic_DNA"/>
</dbReference>
<evidence type="ECO:0000313" key="3">
    <source>
        <dbReference type="Proteomes" id="UP001343257"/>
    </source>
</evidence>
<name>A0ABU6PR34_9BACL</name>
<dbReference type="SUPFAM" id="SSF53335">
    <property type="entry name" value="S-adenosyl-L-methionine-dependent methyltransferases"/>
    <property type="match status" value="1"/>
</dbReference>
<evidence type="ECO:0000259" key="1">
    <source>
        <dbReference type="Pfam" id="PF08241"/>
    </source>
</evidence>
<dbReference type="CDD" id="cd02440">
    <property type="entry name" value="AdoMet_MTases"/>
    <property type="match status" value="1"/>
</dbReference>
<dbReference type="Proteomes" id="UP001343257">
    <property type="component" value="Unassembled WGS sequence"/>
</dbReference>
<feature type="domain" description="Methyltransferase type 11" evidence="1">
    <location>
        <begin position="1"/>
        <end position="65"/>
    </location>
</feature>
<comment type="caution">
    <text evidence="2">The sequence shown here is derived from an EMBL/GenBank/DDBJ whole genome shotgun (WGS) entry which is preliminary data.</text>
</comment>
<dbReference type="Pfam" id="PF08241">
    <property type="entry name" value="Methyltransf_11"/>
    <property type="match status" value="1"/>
</dbReference>